<feature type="transmembrane region" description="Helical" evidence="1">
    <location>
        <begin position="73"/>
        <end position="97"/>
    </location>
</feature>
<dbReference type="OMA" id="HIVFHYY"/>
<dbReference type="AlphaFoldDB" id="A0A672K1F3"/>
<dbReference type="OrthoDB" id="331948at2759"/>
<dbReference type="Ensembl" id="ENSSGRT00000002537.1">
    <property type="protein sequence ID" value="ENSSGRP00000002320.1"/>
    <property type="gene ID" value="ENSSGRG00000001458.1"/>
</dbReference>
<keyword evidence="3" id="KW-1185">Reference proteome</keyword>
<evidence type="ECO:0000313" key="3">
    <source>
        <dbReference type="Proteomes" id="UP000472262"/>
    </source>
</evidence>
<dbReference type="GeneID" id="107576931"/>
<reference evidence="2" key="1">
    <citation type="submission" date="2025-08" db="UniProtKB">
        <authorList>
            <consortium name="Ensembl"/>
        </authorList>
    </citation>
    <scope>IDENTIFICATION</scope>
</reference>
<keyword evidence="1" id="KW-1133">Transmembrane helix</keyword>
<dbReference type="InParanoid" id="A0A672K1F3"/>
<proteinExistence type="predicted"/>
<sequence>MRPCSTVMHLLLRCMRGCGRHSRSRMPRRLRQPVSYIKLIFKSLYFNSLTNSEVVLDCILEPVFWMVEVVTRWFGMVFVFLVVALTSSVVFIAYYCLLPLVLQTYSLGWMMWHICYGNWILVMIVFHYYKATNTPPGYPPKVWHP</sequence>
<dbReference type="Proteomes" id="UP000472262">
    <property type="component" value="Unassembled WGS sequence"/>
</dbReference>
<gene>
    <name evidence="2" type="primary">LOC107576931</name>
</gene>
<evidence type="ECO:0000256" key="1">
    <source>
        <dbReference type="SAM" id="Phobius"/>
    </source>
</evidence>
<accession>A0A672K1F3</accession>
<dbReference type="RefSeq" id="XP_016118538.1">
    <property type="nucleotide sequence ID" value="XM_016263052.1"/>
</dbReference>
<dbReference type="InterPro" id="IPR039859">
    <property type="entry name" value="PFA4/ZDH16/20/ERF2-like"/>
</dbReference>
<feature type="transmembrane region" description="Helical" evidence="1">
    <location>
        <begin position="109"/>
        <end position="129"/>
    </location>
</feature>
<name>A0A672K1F3_SINGR</name>
<organism evidence="2 3">
    <name type="scientific">Sinocyclocheilus grahami</name>
    <name type="common">Dianchi golden-line fish</name>
    <name type="synonym">Barbus grahami</name>
    <dbReference type="NCBI Taxonomy" id="75366"/>
    <lineage>
        <taxon>Eukaryota</taxon>
        <taxon>Metazoa</taxon>
        <taxon>Chordata</taxon>
        <taxon>Craniata</taxon>
        <taxon>Vertebrata</taxon>
        <taxon>Euteleostomi</taxon>
        <taxon>Actinopterygii</taxon>
        <taxon>Neopterygii</taxon>
        <taxon>Teleostei</taxon>
        <taxon>Ostariophysi</taxon>
        <taxon>Cypriniformes</taxon>
        <taxon>Cyprinidae</taxon>
        <taxon>Cyprininae</taxon>
        <taxon>Sinocyclocheilus</taxon>
    </lineage>
</organism>
<keyword evidence="1" id="KW-0472">Membrane</keyword>
<reference evidence="2" key="2">
    <citation type="submission" date="2025-09" db="UniProtKB">
        <authorList>
            <consortium name="Ensembl"/>
        </authorList>
    </citation>
    <scope>IDENTIFICATION</scope>
</reference>
<dbReference type="KEGG" id="sgh:107576931"/>
<keyword evidence="1" id="KW-0812">Transmembrane</keyword>
<evidence type="ECO:0000313" key="2">
    <source>
        <dbReference type="Ensembl" id="ENSSGRP00000002320.1"/>
    </source>
</evidence>
<dbReference type="PANTHER" id="PTHR12246">
    <property type="entry name" value="PALMITOYLTRANSFERASE ZDHHC16"/>
    <property type="match status" value="1"/>
</dbReference>
<dbReference type="GO" id="GO:0016409">
    <property type="term" value="F:palmitoyltransferase activity"/>
    <property type="evidence" value="ECO:0007669"/>
    <property type="project" value="InterPro"/>
</dbReference>
<protein>
    <submittedName>
        <fullName evidence="2">Probable palmitoyltransferase ZDHHC16</fullName>
    </submittedName>
</protein>